<dbReference type="EMBL" id="JBEDUW010000003">
    <property type="protein sequence ID" value="KAK9936390.1"/>
    <property type="molecule type" value="Genomic_DNA"/>
</dbReference>
<feature type="compositionally biased region" description="Low complexity" evidence="1">
    <location>
        <begin position="94"/>
        <end position="105"/>
    </location>
</feature>
<feature type="compositionally biased region" description="Basic and acidic residues" evidence="1">
    <location>
        <begin position="188"/>
        <end position="202"/>
    </location>
</feature>
<protein>
    <submittedName>
        <fullName evidence="2">Uncharacterized protein</fullName>
    </submittedName>
</protein>
<sequence length="236" mass="25819">MEASPRRETNPNPLPSPNSHTSNSSTSSTNSNGLHAPPTTPDGPTPETHDQIRLRQPVPDHLRPGRHLLLQASSPNADRILRNRQQGHKFETRPAPQHPAHQIHAQEAAAATVRLQALRATQQLPQESQAQPSNPNPGLQFRLLAAKQRDFVPEHSRFPGSRTQPGHAPHPDPFDRSGSGHGCSHSQLNKEAEEKAIKEKGFYLHPSPTTTPRESEPRLLPLFPTTSPRASGSSSS</sequence>
<dbReference type="PANTHER" id="PTHR33402:SF16">
    <property type="entry name" value="VQ MOTIF-CONTAINING PROTEIN 13-RELATED"/>
    <property type="match status" value="1"/>
</dbReference>
<dbReference type="InterPro" id="IPR039611">
    <property type="entry name" value="VQ_4/11/13/19/31/33"/>
</dbReference>
<feature type="compositionally biased region" description="Basic and acidic residues" evidence="1">
    <location>
        <begin position="47"/>
        <end position="63"/>
    </location>
</feature>
<dbReference type="Proteomes" id="UP001457282">
    <property type="component" value="Unassembled WGS sequence"/>
</dbReference>
<gene>
    <name evidence="2" type="ORF">M0R45_013234</name>
</gene>
<evidence type="ECO:0000313" key="3">
    <source>
        <dbReference type="Proteomes" id="UP001457282"/>
    </source>
</evidence>
<organism evidence="2 3">
    <name type="scientific">Rubus argutus</name>
    <name type="common">Southern blackberry</name>
    <dbReference type="NCBI Taxonomy" id="59490"/>
    <lineage>
        <taxon>Eukaryota</taxon>
        <taxon>Viridiplantae</taxon>
        <taxon>Streptophyta</taxon>
        <taxon>Embryophyta</taxon>
        <taxon>Tracheophyta</taxon>
        <taxon>Spermatophyta</taxon>
        <taxon>Magnoliopsida</taxon>
        <taxon>eudicotyledons</taxon>
        <taxon>Gunneridae</taxon>
        <taxon>Pentapetalae</taxon>
        <taxon>rosids</taxon>
        <taxon>fabids</taxon>
        <taxon>Rosales</taxon>
        <taxon>Rosaceae</taxon>
        <taxon>Rosoideae</taxon>
        <taxon>Rosoideae incertae sedis</taxon>
        <taxon>Rubus</taxon>
    </lineage>
</organism>
<reference evidence="2 3" key="1">
    <citation type="journal article" date="2023" name="G3 (Bethesda)">
        <title>A chromosome-length genome assembly and annotation of blackberry (Rubus argutus, cv. 'Hillquist').</title>
        <authorList>
            <person name="Bruna T."/>
            <person name="Aryal R."/>
            <person name="Dudchenko O."/>
            <person name="Sargent D.J."/>
            <person name="Mead D."/>
            <person name="Buti M."/>
            <person name="Cavallini A."/>
            <person name="Hytonen T."/>
            <person name="Andres J."/>
            <person name="Pham M."/>
            <person name="Weisz D."/>
            <person name="Mascagni F."/>
            <person name="Usai G."/>
            <person name="Natali L."/>
            <person name="Bassil N."/>
            <person name="Fernandez G.E."/>
            <person name="Lomsadze A."/>
            <person name="Armour M."/>
            <person name="Olukolu B."/>
            <person name="Poorten T."/>
            <person name="Britton C."/>
            <person name="Davik J."/>
            <person name="Ashrafi H."/>
            <person name="Aiden E.L."/>
            <person name="Borodovsky M."/>
            <person name="Worthington M."/>
        </authorList>
    </citation>
    <scope>NUCLEOTIDE SEQUENCE [LARGE SCALE GENOMIC DNA]</scope>
    <source>
        <strain evidence="2">PI 553951</strain>
    </source>
</reference>
<proteinExistence type="predicted"/>
<keyword evidence="3" id="KW-1185">Reference proteome</keyword>
<feature type="region of interest" description="Disordered" evidence="1">
    <location>
        <begin position="1"/>
        <end position="105"/>
    </location>
</feature>
<dbReference type="PANTHER" id="PTHR33402">
    <property type="entry name" value="VQ MOTIF-CONTAINING PROTEIN 11-LIKE"/>
    <property type="match status" value="1"/>
</dbReference>
<feature type="compositionally biased region" description="Low complexity" evidence="1">
    <location>
        <begin position="17"/>
        <end position="32"/>
    </location>
</feature>
<evidence type="ECO:0000313" key="2">
    <source>
        <dbReference type="EMBL" id="KAK9936390.1"/>
    </source>
</evidence>
<feature type="compositionally biased region" description="Basic and acidic residues" evidence="1">
    <location>
        <begin position="147"/>
        <end position="157"/>
    </location>
</feature>
<evidence type="ECO:0000256" key="1">
    <source>
        <dbReference type="SAM" id="MobiDB-lite"/>
    </source>
</evidence>
<comment type="caution">
    <text evidence="2">The sequence shown here is derived from an EMBL/GenBank/DDBJ whole genome shotgun (WGS) entry which is preliminary data.</text>
</comment>
<accession>A0AAW1XKK2</accession>
<name>A0AAW1XKK2_RUBAR</name>
<feature type="region of interest" description="Disordered" evidence="1">
    <location>
        <begin position="147"/>
        <end position="236"/>
    </location>
</feature>
<dbReference type="AlphaFoldDB" id="A0AAW1XKK2"/>